<dbReference type="Proteomes" id="UP000094527">
    <property type="component" value="Unassembled WGS sequence"/>
</dbReference>
<feature type="signal peptide" evidence="1">
    <location>
        <begin position="1"/>
        <end position="23"/>
    </location>
</feature>
<feature type="non-terminal residue" evidence="2">
    <location>
        <position position="1"/>
    </location>
</feature>
<dbReference type="EMBL" id="LJIJ01000199">
    <property type="protein sequence ID" value="ODN00562.1"/>
    <property type="molecule type" value="Genomic_DNA"/>
</dbReference>
<accession>A0A1D2N5Q9</accession>
<dbReference type="AlphaFoldDB" id="A0A1D2N5Q9"/>
<evidence type="ECO:0000256" key="1">
    <source>
        <dbReference type="SAM" id="SignalP"/>
    </source>
</evidence>
<feature type="chain" id="PRO_5008905074" description="Secreted protein" evidence="1">
    <location>
        <begin position="24"/>
        <end position="72"/>
    </location>
</feature>
<organism evidence="2 3">
    <name type="scientific">Orchesella cincta</name>
    <name type="common">Springtail</name>
    <name type="synonym">Podura cincta</name>
    <dbReference type="NCBI Taxonomy" id="48709"/>
    <lineage>
        <taxon>Eukaryota</taxon>
        <taxon>Metazoa</taxon>
        <taxon>Ecdysozoa</taxon>
        <taxon>Arthropoda</taxon>
        <taxon>Hexapoda</taxon>
        <taxon>Collembola</taxon>
        <taxon>Entomobryomorpha</taxon>
        <taxon>Entomobryoidea</taxon>
        <taxon>Orchesellidae</taxon>
        <taxon>Orchesellinae</taxon>
        <taxon>Orchesella</taxon>
    </lineage>
</organism>
<reference evidence="2 3" key="1">
    <citation type="journal article" date="2016" name="Genome Biol. Evol.">
        <title>Gene Family Evolution Reflects Adaptation to Soil Environmental Stressors in the Genome of the Collembolan Orchesella cincta.</title>
        <authorList>
            <person name="Faddeeva-Vakhrusheva A."/>
            <person name="Derks M.F."/>
            <person name="Anvar S.Y."/>
            <person name="Agamennone V."/>
            <person name="Suring W."/>
            <person name="Smit S."/>
            <person name="van Straalen N.M."/>
            <person name="Roelofs D."/>
        </authorList>
    </citation>
    <scope>NUCLEOTIDE SEQUENCE [LARGE SCALE GENOMIC DNA]</scope>
    <source>
        <tissue evidence="2">Mixed pool</tissue>
    </source>
</reference>
<sequence>SIIFSATALWVAITFSNVFTSSSIPPITPSSAVISSCIRLFVTSPALTSPSAFLMTYGARGATGSCAVVEFR</sequence>
<evidence type="ECO:0000313" key="3">
    <source>
        <dbReference type="Proteomes" id="UP000094527"/>
    </source>
</evidence>
<comment type="caution">
    <text evidence="2">The sequence shown here is derived from an EMBL/GenBank/DDBJ whole genome shotgun (WGS) entry which is preliminary data.</text>
</comment>
<evidence type="ECO:0000313" key="2">
    <source>
        <dbReference type="EMBL" id="ODN00562.1"/>
    </source>
</evidence>
<keyword evidence="1" id="KW-0732">Signal</keyword>
<protein>
    <recommendedName>
        <fullName evidence="4">Secreted protein</fullName>
    </recommendedName>
</protein>
<name>A0A1D2N5Q9_ORCCI</name>
<keyword evidence="3" id="KW-1185">Reference proteome</keyword>
<proteinExistence type="predicted"/>
<evidence type="ECO:0008006" key="4">
    <source>
        <dbReference type="Google" id="ProtNLM"/>
    </source>
</evidence>
<gene>
    <name evidence="2" type="ORF">Ocin01_06119</name>
</gene>